<dbReference type="Proteomes" id="UP000018727">
    <property type="component" value="Unassembled WGS sequence"/>
</dbReference>
<dbReference type="AlphaFoldDB" id="V8CGR2"/>
<protein>
    <submittedName>
        <fullName evidence="1">Uncharacterized protein</fullName>
    </submittedName>
</protein>
<organism evidence="1 2">
    <name type="scientific">Prevotella nigrescens CC14M</name>
    <dbReference type="NCBI Taxonomy" id="1073366"/>
    <lineage>
        <taxon>Bacteria</taxon>
        <taxon>Pseudomonadati</taxon>
        <taxon>Bacteroidota</taxon>
        <taxon>Bacteroidia</taxon>
        <taxon>Bacteroidales</taxon>
        <taxon>Prevotellaceae</taxon>
        <taxon>Prevotella</taxon>
    </lineage>
</organism>
<sequence>MGVLENRKKILFCSYGLLFDKSKKNRSMCL</sequence>
<gene>
    <name evidence="1" type="ORF">HMPREF1173_02254</name>
</gene>
<accession>V8CGR2</accession>
<proteinExistence type="predicted"/>
<evidence type="ECO:0000313" key="2">
    <source>
        <dbReference type="Proteomes" id="UP000018727"/>
    </source>
</evidence>
<reference evidence="1 2" key="1">
    <citation type="submission" date="2013-10" db="EMBL/GenBank/DDBJ databases">
        <title>The Genome Sequence of Prevotella nigrescens CC14M.</title>
        <authorList>
            <consortium name="The Broad Institute Genomics Platform"/>
            <person name="Earl A."/>
            <person name="Allen-Vercoe E."/>
            <person name="Daigneault M."/>
            <person name="Young S.K."/>
            <person name="Zeng Q."/>
            <person name="Gargeya S."/>
            <person name="Fitzgerald M."/>
            <person name="Abouelleil A."/>
            <person name="Alvarado L."/>
            <person name="Chapman S.B."/>
            <person name="Gainer-Dewar J."/>
            <person name="Goldberg J."/>
            <person name="Griggs A."/>
            <person name="Gujja S."/>
            <person name="Hansen M."/>
            <person name="Howarth C."/>
            <person name="Imamovic A."/>
            <person name="Ireland A."/>
            <person name="Larimer J."/>
            <person name="McCowan C."/>
            <person name="Murphy C."/>
            <person name="Pearson M."/>
            <person name="Poon T.W."/>
            <person name="Priest M."/>
            <person name="Roberts A."/>
            <person name="Saif S."/>
            <person name="Shea T."/>
            <person name="Sykes S."/>
            <person name="Wortman J."/>
            <person name="Nusbaum C."/>
            <person name="Birren B."/>
        </authorList>
    </citation>
    <scope>NUCLEOTIDE SEQUENCE [LARGE SCALE GENOMIC DNA]</scope>
    <source>
        <strain evidence="1 2">CC14M</strain>
    </source>
</reference>
<dbReference type="EMBL" id="AZJH01000037">
    <property type="protein sequence ID" value="ETD26287.1"/>
    <property type="molecule type" value="Genomic_DNA"/>
</dbReference>
<comment type="caution">
    <text evidence="1">The sequence shown here is derived from an EMBL/GenBank/DDBJ whole genome shotgun (WGS) entry which is preliminary data.</text>
</comment>
<evidence type="ECO:0000313" key="1">
    <source>
        <dbReference type="EMBL" id="ETD26287.1"/>
    </source>
</evidence>
<keyword evidence="2" id="KW-1185">Reference proteome</keyword>
<name>V8CGR2_9BACT</name>
<dbReference type="HOGENOM" id="CLU_3404835_0_0_10"/>